<name>A0AAD5JZ48_9FUNG</name>
<dbReference type="InterPro" id="IPR036259">
    <property type="entry name" value="MFS_trans_sf"/>
</dbReference>
<dbReference type="PANTHER" id="PTHR43791:SF36">
    <property type="entry name" value="TRANSPORTER, PUTATIVE (AFU_ORTHOLOGUE AFUA_6G08340)-RELATED"/>
    <property type="match status" value="1"/>
</dbReference>
<keyword evidence="3 6" id="KW-0812">Transmembrane</keyword>
<evidence type="ECO:0000256" key="5">
    <source>
        <dbReference type="ARBA" id="ARBA00023136"/>
    </source>
</evidence>
<keyword evidence="5 6" id="KW-0472">Membrane</keyword>
<sequence>MGGSQGLSGWKWIFIITAVLYIIFGLATYFILPSFSDFTEKNAKSFLNGREQGIVMLMAMISYFIAYVWSLMNVLDSNLKVERGYHMMVSGFILVLGFIHILALGDTSATGVFVAAAIALCVCLGIVAPLTSWSLSSFGGRTRRSVSIALIIPIRHIGGIIGYIFPTSYKVSRDILFHLTMVHCIGMKVNTVCLVLMVVCVIMSGYMKYTLHRINKKRDNMTPEEFRIGNEGIELGEKILSYNGITM</sequence>
<feature type="transmembrane region" description="Helical" evidence="6">
    <location>
        <begin position="145"/>
        <end position="165"/>
    </location>
</feature>
<keyword evidence="8" id="KW-1185">Reference proteome</keyword>
<reference evidence="7" key="2">
    <citation type="submission" date="2023-02" db="EMBL/GenBank/DDBJ databases">
        <authorList>
            <consortium name="DOE Joint Genome Institute"/>
            <person name="Mondo S.J."/>
            <person name="Chang Y."/>
            <person name="Wang Y."/>
            <person name="Ahrendt S."/>
            <person name="Andreopoulos W."/>
            <person name="Barry K."/>
            <person name="Beard J."/>
            <person name="Benny G.L."/>
            <person name="Blankenship S."/>
            <person name="Bonito G."/>
            <person name="Cuomo C."/>
            <person name="Desiro A."/>
            <person name="Gervers K.A."/>
            <person name="Hundley H."/>
            <person name="Kuo A."/>
            <person name="LaButti K."/>
            <person name="Lang B.F."/>
            <person name="Lipzen A."/>
            <person name="O'Donnell K."/>
            <person name="Pangilinan J."/>
            <person name="Reynolds N."/>
            <person name="Sandor L."/>
            <person name="Smith M.W."/>
            <person name="Tsang A."/>
            <person name="Grigoriev I.V."/>
            <person name="Stajich J.E."/>
            <person name="Spatafora J.W."/>
        </authorList>
    </citation>
    <scope>NUCLEOTIDE SEQUENCE</scope>
    <source>
        <strain evidence="7">RSA 2281</strain>
    </source>
</reference>
<evidence type="ECO:0000313" key="8">
    <source>
        <dbReference type="Proteomes" id="UP001209540"/>
    </source>
</evidence>
<comment type="caution">
    <text evidence="7">The sequence shown here is derived from an EMBL/GenBank/DDBJ whole genome shotgun (WGS) entry which is preliminary data.</text>
</comment>
<dbReference type="Gene3D" id="1.20.1250.20">
    <property type="entry name" value="MFS general substrate transporter like domains"/>
    <property type="match status" value="1"/>
</dbReference>
<organism evidence="7 8">
    <name type="scientific">Phascolomyces articulosus</name>
    <dbReference type="NCBI Taxonomy" id="60185"/>
    <lineage>
        <taxon>Eukaryota</taxon>
        <taxon>Fungi</taxon>
        <taxon>Fungi incertae sedis</taxon>
        <taxon>Mucoromycota</taxon>
        <taxon>Mucoromycotina</taxon>
        <taxon>Mucoromycetes</taxon>
        <taxon>Mucorales</taxon>
        <taxon>Lichtheimiaceae</taxon>
        <taxon>Phascolomyces</taxon>
    </lineage>
</organism>
<dbReference type="GO" id="GO:0022857">
    <property type="term" value="F:transmembrane transporter activity"/>
    <property type="evidence" value="ECO:0007669"/>
    <property type="project" value="TreeGrafter"/>
</dbReference>
<keyword evidence="2" id="KW-0813">Transport</keyword>
<accession>A0AAD5JZ48</accession>
<feature type="transmembrane region" description="Helical" evidence="6">
    <location>
        <begin position="52"/>
        <end position="72"/>
    </location>
</feature>
<gene>
    <name evidence="7" type="ORF">BDA99DRAFT_537825</name>
</gene>
<dbReference type="EMBL" id="JAIXMP010000015">
    <property type="protein sequence ID" value="KAI9261436.1"/>
    <property type="molecule type" value="Genomic_DNA"/>
</dbReference>
<evidence type="ECO:0000256" key="1">
    <source>
        <dbReference type="ARBA" id="ARBA00004141"/>
    </source>
</evidence>
<evidence type="ECO:0000313" key="7">
    <source>
        <dbReference type="EMBL" id="KAI9261436.1"/>
    </source>
</evidence>
<feature type="transmembrane region" description="Helical" evidence="6">
    <location>
        <begin position="111"/>
        <end position="133"/>
    </location>
</feature>
<evidence type="ECO:0000256" key="3">
    <source>
        <dbReference type="ARBA" id="ARBA00022692"/>
    </source>
</evidence>
<comment type="subcellular location">
    <subcellularLocation>
        <location evidence="1">Membrane</location>
        <topology evidence="1">Multi-pass membrane protein</topology>
    </subcellularLocation>
</comment>
<reference evidence="7" key="1">
    <citation type="journal article" date="2022" name="IScience">
        <title>Evolution of zygomycete secretomes and the origins of terrestrial fungal ecologies.</title>
        <authorList>
            <person name="Chang Y."/>
            <person name="Wang Y."/>
            <person name="Mondo S."/>
            <person name="Ahrendt S."/>
            <person name="Andreopoulos W."/>
            <person name="Barry K."/>
            <person name="Beard J."/>
            <person name="Benny G.L."/>
            <person name="Blankenship S."/>
            <person name="Bonito G."/>
            <person name="Cuomo C."/>
            <person name="Desiro A."/>
            <person name="Gervers K.A."/>
            <person name="Hundley H."/>
            <person name="Kuo A."/>
            <person name="LaButti K."/>
            <person name="Lang B.F."/>
            <person name="Lipzen A."/>
            <person name="O'Donnell K."/>
            <person name="Pangilinan J."/>
            <person name="Reynolds N."/>
            <person name="Sandor L."/>
            <person name="Smith M.E."/>
            <person name="Tsang A."/>
            <person name="Grigoriev I.V."/>
            <person name="Stajich J.E."/>
            <person name="Spatafora J.W."/>
        </authorList>
    </citation>
    <scope>NUCLEOTIDE SEQUENCE</scope>
    <source>
        <strain evidence="7">RSA 2281</strain>
    </source>
</reference>
<proteinExistence type="predicted"/>
<dbReference type="SUPFAM" id="SSF103473">
    <property type="entry name" value="MFS general substrate transporter"/>
    <property type="match status" value="1"/>
</dbReference>
<dbReference type="GO" id="GO:0016020">
    <property type="term" value="C:membrane"/>
    <property type="evidence" value="ECO:0007669"/>
    <property type="project" value="UniProtKB-SubCell"/>
</dbReference>
<dbReference type="AlphaFoldDB" id="A0AAD5JZ48"/>
<evidence type="ECO:0000256" key="2">
    <source>
        <dbReference type="ARBA" id="ARBA00022448"/>
    </source>
</evidence>
<keyword evidence="4 6" id="KW-1133">Transmembrane helix</keyword>
<feature type="transmembrane region" description="Helical" evidence="6">
    <location>
        <begin position="12"/>
        <end position="32"/>
    </location>
</feature>
<evidence type="ECO:0000256" key="6">
    <source>
        <dbReference type="SAM" id="Phobius"/>
    </source>
</evidence>
<dbReference type="PANTHER" id="PTHR43791">
    <property type="entry name" value="PERMEASE-RELATED"/>
    <property type="match status" value="1"/>
</dbReference>
<feature type="transmembrane region" description="Helical" evidence="6">
    <location>
        <begin position="185"/>
        <end position="207"/>
    </location>
</feature>
<evidence type="ECO:0000256" key="4">
    <source>
        <dbReference type="ARBA" id="ARBA00022989"/>
    </source>
</evidence>
<dbReference type="Proteomes" id="UP001209540">
    <property type="component" value="Unassembled WGS sequence"/>
</dbReference>
<feature type="transmembrane region" description="Helical" evidence="6">
    <location>
        <begin position="84"/>
        <end position="105"/>
    </location>
</feature>
<protein>
    <submittedName>
        <fullName evidence="7">Uncharacterized protein</fullName>
    </submittedName>
</protein>